<accession>A0A9N7UIR8</accession>
<proteinExistence type="predicted"/>
<dbReference type="Proteomes" id="UP001153269">
    <property type="component" value="Unassembled WGS sequence"/>
</dbReference>
<protein>
    <submittedName>
        <fullName evidence="2">Uncharacterized protein</fullName>
    </submittedName>
</protein>
<keyword evidence="3" id="KW-1185">Reference proteome</keyword>
<feature type="region of interest" description="Disordered" evidence="1">
    <location>
        <begin position="54"/>
        <end position="74"/>
    </location>
</feature>
<dbReference type="EMBL" id="CADEAL010001299">
    <property type="protein sequence ID" value="CAB1431024.1"/>
    <property type="molecule type" value="Genomic_DNA"/>
</dbReference>
<evidence type="ECO:0000313" key="2">
    <source>
        <dbReference type="EMBL" id="CAB1431024.1"/>
    </source>
</evidence>
<evidence type="ECO:0000256" key="1">
    <source>
        <dbReference type="SAM" id="MobiDB-lite"/>
    </source>
</evidence>
<name>A0A9N7UIR8_PLEPL</name>
<feature type="compositionally biased region" description="Polar residues" evidence="1">
    <location>
        <begin position="59"/>
        <end position="70"/>
    </location>
</feature>
<sequence>MKAIDEPSKVSAVCTGASAQTLRISGIKPGGLLDTYCKSDRFTCRDSELSFVPTGRAAGNSSPTDVSSTVPMGIFKPPPSPSPCSAFLAWHGTPTCCPPRI</sequence>
<evidence type="ECO:0000313" key="3">
    <source>
        <dbReference type="Proteomes" id="UP001153269"/>
    </source>
</evidence>
<dbReference type="AlphaFoldDB" id="A0A9N7UIR8"/>
<gene>
    <name evidence="2" type="ORF">PLEPLA_LOCUS19020</name>
</gene>
<comment type="caution">
    <text evidence="2">The sequence shown here is derived from an EMBL/GenBank/DDBJ whole genome shotgun (WGS) entry which is preliminary data.</text>
</comment>
<reference evidence="2" key="1">
    <citation type="submission" date="2020-03" db="EMBL/GenBank/DDBJ databases">
        <authorList>
            <person name="Weist P."/>
        </authorList>
    </citation>
    <scope>NUCLEOTIDE SEQUENCE</scope>
</reference>
<organism evidence="2 3">
    <name type="scientific">Pleuronectes platessa</name>
    <name type="common">European plaice</name>
    <dbReference type="NCBI Taxonomy" id="8262"/>
    <lineage>
        <taxon>Eukaryota</taxon>
        <taxon>Metazoa</taxon>
        <taxon>Chordata</taxon>
        <taxon>Craniata</taxon>
        <taxon>Vertebrata</taxon>
        <taxon>Euteleostomi</taxon>
        <taxon>Actinopterygii</taxon>
        <taxon>Neopterygii</taxon>
        <taxon>Teleostei</taxon>
        <taxon>Neoteleostei</taxon>
        <taxon>Acanthomorphata</taxon>
        <taxon>Carangaria</taxon>
        <taxon>Pleuronectiformes</taxon>
        <taxon>Pleuronectoidei</taxon>
        <taxon>Pleuronectidae</taxon>
        <taxon>Pleuronectes</taxon>
    </lineage>
</organism>